<evidence type="ECO:0000313" key="6">
    <source>
        <dbReference type="Proteomes" id="UP000692954"/>
    </source>
</evidence>
<reference evidence="5" key="1">
    <citation type="submission" date="2021-01" db="EMBL/GenBank/DDBJ databases">
        <authorList>
            <consortium name="Genoscope - CEA"/>
            <person name="William W."/>
        </authorList>
    </citation>
    <scope>NUCLEOTIDE SEQUENCE</scope>
</reference>
<feature type="transmembrane region" description="Helical" evidence="4">
    <location>
        <begin position="1191"/>
        <end position="1216"/>
    </location>
</feature>
<dbReference type="NCBIfam" id="TIGR02232">
    <property type="entry name" value="myxo_disulf_rpt"/>
    <property type="match status" value="3"/>
</dbReference>
<feature type="transmembrane region" description="Helical" evidence="4">
    <location>
        <begin position="1156"/>
        <end position="1176"/>
    </location>
</feature>
<dbReference type="Proteomes" id="UP000692954">
    <property type="component" value="Unassembled WGS sequence"/>
</dbReference>
<dbReference type="InterPro" id="IPR011936">
    <property type="entry name" value="Myxo_disulph_rpt"/>
</dbReference>
<comment type="caution">
    <text evidence="5">The sequence shown here is derived from an EMBL/GenBank/DDBJ whole genome shotgun (WGS) entry which is preliminary data.</text>
</comment>
<feature type="transmembrane region" description="Helical" evidence="4">
    <location>
        <begin position="1124"/>
        <end position="1144"/>
    </location>
</feature>
<dbReference type="AlphaFoldDB" id="A0A8S1QWV0"/>
<dbReference type="PANTHER" id="PTHR38934:SF6">
    <property type="entry name" value="CHROMOSOME UNDETERMINED SCAFFOLD_176, WHOLE GENOME SHOTGUN SEQUENCE"/>
    <property type="match status" value="1"/>
</dbReference>
<protein>
    <recommendedName>
        <fullName evidence="7">Insulin-like growth factor binding protein, N-terminal</fullName>
    </recommendedName>
</protein>
<keyword evidence="4" id="KW-0472">Membrane</keyword>
<feature type="transmembrane region" description="Helical" evidence="4">
    <location>
        <begin position="929"/>
        <end position="952"/>
    </location>
</feature>
<evidence type="ECO:0000313" key="5">
    <source>
        <dbReference type="EMBL" id="CAD8120181.1"/>
    </source>
</evidence>
<evidence type="ECO:0000256" key="3">
    <source>
        <dbReference type="ARBA" id="ARBA00023157"/>
    </source>
</evidence>
<proteinExistence type="predicted"/>
<dbReference type="PANTHER" id="PTHR38934">
    <property type="entry name" value="HYPHALLY REGULATED CELL WALL PROTEIN 1"/>
    <property type="match status" value="1"/>
</dbReference>
<keyword evidence="4" id="KW-1133">Transmembrane helix</keyword>
<dbReference type="SMART" id="SM00261">
    <property type="entry name" value="FU"/>
    <property type="match status" value="4"/>
</dbReference>
<gene>
    <name evidence="5" type="ORF">PSON_ATCC_30995.1.T1240194</name>
</gene>
<keyword evidence="1" id="KW-0732">Signal</keyword>
<dbReference type="Pfam" id="PF13948">
    <property type="entry name" value="DUF4215"/>
    <property type="match status" value="3"/>
</dbReference>
<evidence type="ECO:0000256" key="2">
    <source>
        <dbReference type="ARBA" id="ARBA00022737"/>
    </source>
</evidence>
<organism evidence="5 6">
    <name type="scientific">Paramecium sonneborni</name>
    <dbReference type="NCBI Taxonomy" id="65129"/>
    <lineage>
        <taxon>Eukaryota</taxon>
        <taxon>Sar</taxon>
        <taxon>Alveolata</taxon>
        <taxon>Ciliophora</taxon>
        <taxon>Intramacronucleata</taxon>
        <taxon>Oligohymenophorea</taxon>
        <taxon>Peniculida</taxon>
        <taxon>Parameciidae</taxon>
        <taxon>Paramecium</taxon>
    </lineage>
</organism>
<dbReference type="OrthoDB" id="27819at2759"/>
<evidence type="ECO:0008006" key="7">
    <source>
        <dbReference type="Google" id="ProtNLM"/>
    </source>
</evidence>
<sequence length="1276" mass="148465">MHLSSNNSCDSCKDKIGQSFLQIPDGCRDKCNNNQDYDEDKVCIEDINFQNKCEDDCQQCTTTQSCIICKPQKYLYFGQCMDQCPEYTKVYGTNCLSTIDIILKNKNLRITQLSREFHDLSTTNSFINSIFQLISTGNQYSFQKGNDIYYSYFSNKRIFGGPLVWINAQFKSTYSWSQQFQFIRIFFEVILGDIVLQKNKFTFKFNNQQQETITLNQMYLGNNSNIQDQIWPNDYKFNIYKVDKSINYQISTNKELTVEIACQNDNQLGFCGIQNMVVVGLSDCLPEYNFDLYNYETGRNPCIPICGDKITVGDEQCDDGNNDPFDGCFNCRYQCEDPCSNCVYGQCIVKKTIQKSFEIQIEMVEYILSYDLDVIQLSCIFQCSICIRHLCLQCNYGYYLNTYNNLCESVEDQSRKQVNQIQSIERGNGIIEGFEQCDDQNIINDDDCDNFCKLSCYPNCEICIKGFCVKCEIGWILGNMGCQSVCGDSQIQGHEQCDDGNSDDYDGCSKCELVQYEKCDIGMEIQQYRCAVCHYGKCIKCNDGFLLESDHCVQICGDGLLNLQEEECDIQSGDGCIDCKIQDGYVCGKQNYSICNTCDNECTQCKSLDNFKLICKSCLDGYYPVEDKCQQCDLNCITCNFQSNLCTSCYRPCDYCESIPGLYSDKTTKKCNSICGDGIVVETYEQCDDYNQNNGDGCDSQCNLEISDQEVNQIKDYQSYANNTYHLKLIADYQFQILCNTANITIDNMDIQNYNYNCTQIDIQTCNLQFDFKKSIFKFNTIHAIIQYTNSINRLLFEVKSVQYDITPSEYLVLENNNKKQQGYIQSAQQSFNLTFLFLIPISIIFNLFNCLWAVLEILSWINNFYFLNVKYPFNVELFFLNSDWSNLIGFPTYQGLNQPDCNYYFEAPKRFKDKGIDPLFFKNIQTPFMFLLTFIIIFLINYLFYSFFSLLDNTLKRKIPQNNKKFSIFNIQIKKQAYQNSIKVQQQMVVQNPYMKYITNLLKRNSVNLIKQFKQTISLCLLDITLAILLQLSYSKNNSNIIVGLNQFFAIITIGIIIFQLYMQYQILNIHKLKAKNKHFEELYGVYYENINLENSFGYYYEFFGQISKILYIFFMVNQYYTPILQVTLCYLSSSLNFVFLLYQNPYHSKKEYVIQIILNFCISFIIFIVISFAINDQITVEFIEKNKNTLGWIIIALVILAILTEFCILIFGLLKRIFEIFKTVQDLHKKDKIKNKSNQHQEEQFEQSEIQVYIKNISMNQGSQLNPRCQIVLF</sequence>
<dbReference type="EMBL" id="CAJJDN010000124">
    <property type="protein sequence ID" value="CAD8120181.1"/>
    <property type="molecule type" value="Genomic_DNA"/>
</dbReference>
<keyword evidence="6" id="KW-1185">Reference proteome</keyword>
<keyword evidence="3" id="KW-1015">Disulfide bond</keyword>
<keyword evidence="4" id="KW-0812">Transmembrane</keyword>
<evidence type="ECO:0000256" key="1">
    <source>
        <dbReference type="ARBA" id="ARBA00022729"/>
    </source>
</evidence>
<dbReference type="InterPro" id="IPR006212">
    <property type="entry name" value="Furin_repeat"/>
</dbReference>
<feature type="transmembrane region" description="Helical" evidence="4">
    <location>
        <begin position="1017"/>
        <end position="1036"/>
    </location>
</feature>
<evidence type="ECO:0000256" key="4">
    <source>
        <dbReference type="SAM" id="Phobius"/>
    </source>
</evidence>
<feature type="transmembrane region" description="Helical" evidence="4">
    <location>
        <begin position="834"/>
        <end position="856"/>
    </location>
</feature>
<accession>A0A8S1QWV0</accession>
<keyword evidence="2" id="KW-0677">Repeat</keyword>
<name>A0A8S1QWV0_9CILI</name>
<feature type="transmembrane region" description="Helical" evidence="4">
    <location>
        <begin position="1042"/>
        <end position="1063"/>
    </location>
</feature>